<dbReference type="PANTHER" id="PTHR24148:SF64">
    <property type="entry name" value="HETEROKARYON INCOMPATIBILITY DOMAIN-CONTAINING PROTEIN"/>
    <property type="match status" value="1"/>
</dbReference>
<accession>A0A2I2GRP5</accession>
<name>A0A2I2GRP5_9EURO</name>
<dbReference type="Pfam" id="PF06985">
    <property type="entry name" value="HET"/>
    <property type="match status" value="1"/>
</dbReference>
<dbReference type="OrthoDB" id="2157530at2759"/>
<keyword evidence="3" id="KW-1185">Reference proteome</keyword>
<organism evidence="2 3">
    <name type="scientific">Aspergillus steynii IBT 23096</name>
    <dbReference type="NCBI Taxonomy" id="1392250"/>
    <lineage>
        <taxon>Eukaryota</taxon>
        <taxon>Fungi</taxon>
        <taxon>Dikarya</taxon>
        <taxon>Ascomycota</taxon>
        <taxon>Pezizomycotina</taxon>
        <taxon>Eurotiomycetes</taxon>
        <taxon>Eurotiomycetidae</taxon>
        <taxon>Eurotiales</taxon>
        <taxon>Aspergillaceae</taxon>
        <taxon>Aspergillus</taxon>
        <taxon>Aspergillus subgen. Circumdati</taxon>
    </lineage>
</organism>
<protein>
    <recommendedName>
        <fullName evidence="1">Heterokaryon incompatibility domain-containing protein</fullName>
    </recommendedName>
</protein>
<dbReference type="STRING" id="1392250.A0A2I2GRP5"/>
<dbReference type="InterPro" id="IPR052895">
    <property type="entry name" value="HetReg/Transcr_Mod"/>
</dbReference>
<dbReference type="InterPro" id="IPR010730">
    <property type="entry name" value="HET"/>
</dbReference>
<dbReference type="GeneID" id="36560498"/>
<evidence type="ECO:0000313" key="3">
    <source>
        <dbReference type="Proteomes" id="UP000234275"/>
    </source>
</evidence>
<feature type="domain" description="Heterokaryon incompatibility" evidence="1">
    <location>
        <begin position="19"/>
        <end position="158"/>
    </location>
</feature>
<sequence length="388" mass="44031">MTISGALEEVSLDDCSIKYTGLSYTWGSSLKPFKLRTNLGFIALTTSLYFAIVQMLRDTNGPRVIWVDAVSINQENESEKAGQIEILHEIFGQAAGILDWVGKESVDSRLAFDTMRYLSRILPEELSGFDMRVNSDRWAAVNALIARPWFRRTWIVQEVVFARRLTLVCGRDQIQWDDFCRPSLMELLDTFQHTECSLLRDKLFALRSLAGEALNNKFRPDYRSSLTDVLHRYAATFVAQGNALQLLSRAAVSSEPDKDLPSWVPRWTSIPYPRTITSWKSADINISGSGTSEVACNAVQAPFFKDLERHILVIQGHLSEPLKFVGVCNSDSENILDYLDEMFKTVESLSRYKQGHDDLIWKLAIGDAANLPEVNDVVPNYRRSYEEL</sequence>
<reference evidence="2 3" key="1">
    <citation type="submission" date="2016-12" db="EMBL/GenBank/DDBJ databases">
        <title>The genomes of Aspergillus section Nigri reveals drivers in fungal speciation.</title>
        <authorList>
            <consortium name="DOE Joint Genome Institute"/>
            <person name="Vesth T.C."/>
            <person name="Nybo J."/>
            <person name="Theobald S."/>
            <person name="Brandl J."/>
            <person name="Frisvad J.C."/>
            <person name="Nielsen K.F."/>
            <person name="Lyhne E.K."/>
            <person name="Kogle M.E."/>
            <person name="Kuo A."/>
            <person name="Riley R."/>
            <person name="Clum A."/>
            <person name="Nolan M."/>
            <person name="Lipzen A."/>
            <person name="Salamov A."/>
            <person name="Henrissat B."/>
            <person name="Wiebenga A."/>
            <person name="De Vries R.P."/>
            <person name="Grigoriev I.V."/>
            <person name="Mortensen U.H."/>
            <person name="Andersen M.R."/>
            <person name="Baker S.E."/>
        </authorList>
    </citation>
    <scope>NUCLEOTIDE SEQUENCE [LARGE SCALE GENOMIC DNA]</scope>
    <source>
        <strain evidence="2 3">IBT 23096</strain>
    </source>
</reference>
<gene>
    <name evidence="2" type="ORF">P170DRAFT_470958</name>
</gene>
<dbReference type="AlphaFoldDB" id="A0A2I2GRP5"/>
<dbReference type="RefSeq" id="XP_024710848.1">
    <property type="nucleotide sequence ID" value="XM_024852800.1"/>
</dbReference>
<dbReference type="PANTHER" id="PTHR24148">
    <property type="entry name" value="ANKYRIN REPEAT DOMAIN-CONTAINING PROTEIN 39 HOMOLOG-RELATED"/>
    <property type="match status" value="1"/>
</dbReference>
<comment type="caution">
    <text evidence="2">The sequence shown here is derived from an EMBL/GenBank/DDBJ whole genome shotgun (WGS) entry which is preliminary data.</text>
</comment>
<dbReference type="VEuPathDB" id="FungiDB:P170DRAFT_470958"/>
<evidence type="ECO:0000313" key="2">
    <source>
        <dbReference type="EMBL" id="PLB55546.1"/>
    </source>
</evidence>
<dbReference type="Proteomes" id="UP000234275">
    <property type="component" value="Unassembled WGS sequence"/>
</dbReference>
<evidence type="ECO:0000259" key="1">
    <source>
        <dbReference type="Pfam" id="PF06985"/>
    </source>
</evidence>
<proteinExistence type="predicted"/>
<dbReference type="EMBL" id="MSFO01000001">
    <property type="protein sequence ID" value="PLB55546.1"/>
    <property type="molecule type" value="Genomic_DNA"/>
</dbReference>